<comment type="subcellular location">
    <subcellularLocation>
        <location evidence="1">Cell membrane</location>
        <topology evidence="1">Multi-pass membrane protein</topology>
    </subcellularLocation>
</comment>
<keyword evidence="5 8" id="KW-0812">Transmembrane</keyword>
<keyword evidence="3 10" id="KW-0328">Glycosyltransferase</keyword>
<feature type="transmembrane region" description="Helical" evidence="8">
    <location>
        <begin position="61"/>
        <end position="79"/>
    </location>
</feature>
<evidence type="ECO:0000313" key="10">
    <source>
        <dbReference type="EMBL" id="MFI1965962.1"/>
    </source>
</evidence>
<evidence type="ECO:0000256" key="4">
    <source>
        <dbReference type="ARBA" id="ARBA00022679"/>
    </source>
</evidence>
<feature type="transmembrane region" description="Helical" evidence="8">
    <location>
        <begin position="91"/>
        <end position="113"/>
    </location>
</feature>
<keyword evidence="7 8" id="KW-0472">Membrane</keyword>
<evidence type="ECO:0000256" key="2">
    <source>
        <dbReference type="ARBA" id="ARBA00022475"/>
    </source>
</evidence>
<organism evidence="10 11">
    <name type="scientific">Streptomyces pathocidini</name>
    <dbReference type="NCBI Taxonomy" id="1650571"/>
    <lineage>
        <taxon>Bacteria</taxon>
        <taxon>Bacillati</taxon>
        <taxon>Actinomycetota</taxon>
        <taxon>Actinomycetes</taxon>
        <taxon>Kitasatosporales</taxon>
        <taxon>Streptomycetaceae</taxon>
        <taxon>Streptomyces</taxon>
    </lineage>
</organism>
<dbReference type="InterPro" id="IPR050297">
    <property type="entry name" value="LipidA_mod_glycosyltrf_83"/>
</dbReference>
<protein>
    <submittedName>
        <fullName evidence="10">Glycosyltransferase family 39 protein</fullName>
        <ecNumber evidence="10">2.4.-.-</ecNumber>
    </submittedName>
</protein>
<dbReference type="InterPro" id="IPR038731">
    <property type="entry name" value="RgtA/B/C-like"/>
</dbReference>
<feature type="transmembrane region" description="Helical" evidence="8">
    <location>
        <begin position="349"/>
        <end position="369"/>
    </location>
</feature>
<evidence type="ECO:0000313" key="11">
    <source>
        <dbReference type="Proteomes" id="UP001611548"/>
    </source>
</evidence>
<evidence type="ECO:0000256" key="8">
    <source>
        <dbReference type="SAM" id="Phobius"/>
    </source>
</evidence>
<evidence type="ECO:0000259" key="9">
    <source>
        <dbReference type="Pfam" id="PF13231"/>
    </source>
</evidence>
<dbReference type="PANTHER" id="PTHR33908">
    <property type="entry name" value="MANNOSYLTRANSFERASE YKCB-RELATED"/>
    <property type="match status" value="1"/>
</dbReference>
<feature type="transmembrane region" description="Helical" evidence="8">
    <location>
        <begin position="287"/>
        <end position="307"/>
    </location>
</feature>
<gene>
    <name evidence="10" type="ORF">ACH429_17940</name>
</gene>
<name>A0ABW7UTM5_9ACTN</name>
<dbReference type="Proteomes" id="UP001611548">
    <property type="component" value="Unassembled WGS sequence"/>
</dbReference>
<feature type="transmembrane region" description="Helical" evidence="8">
    <location>
        <begin position="250"/>
        <end position="275"/>
    </location>
</feature>
<feature type="domain" description="Glycosyltransferase RgtA/B/C/D-like" evidence="9">
    <location>
        <begin position="77"/>
        <end position="226"/>
    </location>
</feature>
<keyword evidence="4 10" id="KW-0808">Transferase</keyword>
<dbReference type="PANTHER" id="PTHR33908:SF11">
    <property type="entry name" value="MEMBRANE PROTEIN"/>
    <property type="match status" value="1"/>
</dbReference>
<reference evidence="10 11" key="1">
    <citation type="submission" date="2024-10" db="EMBL/GenBank/DDBJ databases">
        <title>The Natural Products Discovery Center: Release of the First 8490 Sequenced Strains for Exploring Actinobacteria Biosynthetic Diversity.</title>
        <authorList>
            <person name="Kalkreuter E."/>
            <person name="Kautsar S.A."/>
            <person name="Yang D."/>
            <person name="Bader C.D."/>
            <person name="Teijaro C.N."/>
            <person name="Fluegel L."/>
            <person name="Davis C.M."/>
            <person name="Simpson J.R."/>
            <person name="Lauterbach L."/>
            <person name="Steele A.D."/>
            <person name="Gui C."/>
            <person name="Meng S."/>
            <person name="Li G."/>
            <person name="Viehrig K."/>
            <person name="Ye F."/>
            <person name="Su P."/>
            <person name="Kiefer A.F."/>
            <person name="Nichols A."/>
            <person name="Cepeda A.J."/>
            <person name="Yan W."/>
            <person name="Fan B."/>
            <person name="Jiang Y."/>
            <person name="Adhikari A."/>
            <person name="Zheng C.-J."/>
            <person name="Schuster L."/>
            <person name="Cowan T.M."/>
            <person name="Smanski M.J."/>
            <person name="Chevrette M.G."/>
            <person name="De Carvalho L.P.S."/>
            <person name="Shen B."/>
        </authorList>
    </citation>
    <scope>NUCLEOTIDE SEQUENCE [LARGE SCALE GENOMIC DNA]</scope>
    <source>
        <strain evidence="10 11">NPDC020327</strain>
    </source>
</reference>
<accession>A0ABW7UTM5</accession>
<keyword evidence="6 8" id="KW-1133">Transmembrane helix</keyword>
<dbReference type="Pfam" id="PF13231">
    <property type="entry name" value="PMT_2"/>
    <property type="match status" value="1"/>
</dbReference>
<feature type="transmembrane region" description="Helical" evidence="8">
    <location>
        <begin position="120"/>
        <end position="138"/>
    </location>
</feature>
<dbReference type="RefSeq" id="WP_055472249.1">
    <property type="nucleotide sequence ID" value="NZ_JBIRWE010000007.1"/>
</dbReference>
<evidence type="ECO:0000256" key="3">
    <source>
        <dbReference type="ARBA" id="ARBA00022676"/>
    </source>
</evidence>
<sequence length="505" mass="54041">MVTTQVKIPLRPVSLARRTPVAALLVPAVTMALLGLWDLGRRGQWGDEAATWSAARRTPGQLWDLVWHIDAAHGLYYLLIHGVLRIHADDVALRLPSVAGMTLAAALISAIGARLAGARVGLVAGMLFAVVPIVSLYAQEGRSYALVLAGAMACTYFLVRACETGEGRWWRRYALVAAVTAVLHAFSLLVLAAHAVTLLVGRAGAREWRCWGLSTGFALAAVAPVAWVARGQADEALSWMTAPGWDAVTGLVRSFAGPSGWIACAMLLLAAAALITPRRPALDSGPVSLATVALPLLAVPPALLIAVSQVHPLYDQRYVLYALPGLSLLAASGIDRLTGLVLARGAMPLAMPLAAALVVSLVLGGQLGAQRHVRSGESRLDDLRPIAEMVRAEAKPGDAVVFLAGTRRKAAIAYPKDFKGLRDVALDRSPAASGTLFGTELPPDRLKEALSKAQRIWLLDREDSDQRRVFSDPRERVKQEVLSDEFHREGVERLHGGSVHLYVHN</sequence>
<proteinExistence type="predicted"/>
<feature type="transmembrane region" description="Helical" evidence="8">
    <location>
        <begin position="20"/>
        <end position="40"/>
    </location>
</feature>
<evidence type="ECO:0000256" key="5">
    <source>
        <dbReference type="ARBA" id="ARBA00022692"/>
    </source>
</evidence>
<feature type="transmembrane region" description="Helical" evidence="8">
    <location>
        <begin position="211"/>
        <end position="229"/>
    </location>
</feature>
<evidence type="ECO:0000256" key="6">
    <source>
        <dbReference type="ARBA" id="ARBA00022989"/>
    </source>
</evidence>
<feature type="transmembrane region" description="Helical" evidence="8">
    <location>
        <begin position="144"/>
        <end position="162"/>
    </location>
</feature>
<dbReference type="EMBL" id="JBIRWE010000007">
    <property type="protein sequence ID" value="MFI1965962.1"/>
    <property type="molecule type" value="Genomic_DNA"/>
</dbReference>
<keyword evidence="11" id="KW-1185">Reference proteome</keyword>
<keyword evidence="2" id="KW-1003">Cell membrane</keyword>
<evidence type="ECO:0000256" key="1">
    <source>
        <dbReference type="ARBA" id="ARBA00004651"/>
    </source>
</evidence>
<dbReference type="GO" id="GO:0016757">
    <property type="term" value="F:glycosyltransferase activity"/>
    <property type="evidence" value="ECO:0007669"/>
    <property type="project" value="UniProtKB-KW"/>
</dbReference>
<evidence type="ECO:0000256" key="7">
    <source>
        <dbReference type="ARBA" id="ARBA00023136"/>
    </source>
</evidence>
<feature type="transmembrane region" description="Helical" evidence="8">
    <location>
        <begin position="319"/>
        <end position="343"/>
    </location>
</feature>
<dbReference type="EC" id="2.4.-.-" evidence="10"/>
<feature type="transmembrane region" description="Helical" evidence="8">
    <location>
        <begin position="174"/>
        <end position="199"/>
    </location>
</feature>
<comment type="caution">
    <text evidence="10">The sequence shown here is derived from an EMBL/GenBank/DDBJ whole genome shotgun (WGS) entry which is preliminary data.</text>
</comment>